<dbReference type="PANTHER" id="PTHR10366">
    <property type="entry name" value="NAD DEPENDENT EPIMERASE/DEHYDRATASE"/>
    <property type="match status" value="1"/>
</dbReference>
<reference evidence="4 5" key="1">
    <citation type="submission" date="2024-01" db="EMBL/GenBank/DDBJ databases">
        <title>A draft genome for the cacao thread blight pathogen Marasmiellus scandens.</title>
        <authorList>
            <person name="Baruah I.K."/>
            <person name="Leung J."/>
            <person name="Bukari Y."/>
            <person name="Amoako-Attah I."/>
            <person name="Meinhardt L.W."/>
            <person name="Bailey B.A."/>
            <person name="Cohen S.P."/>
        </authorList>
    </citation>
    <scope>NUCLEOTIDE SEQUENCE [LARGE SCALE GENOMIC DNA]</scope>
    <source>
        <strain evidence="4 5">GH-19</strain>
    </source>
</reference>
<sequence length="350" mass="38854">MPIIRNPAQSTILATGANGFVATWIVDGLLKKGYTVRASVRSADKGKHLQEMFKSFGDKLQIIVTGDMSKATFDEAVKGVDAIIHSAAQVHLDAVEPKDIIEPAVESNLSIMKSALKYGDRLKRIIITSSCATVTIQNPPEPVTINEENWDEYSVKECEEKGRDASGVAKYSASKILAEKAGWDFYEKHKSEISWDIAFLHPPWIFGPTLHEVTSIDKLNGSNLFWRNVITTGDCGGPSPRLFPSTGWVDVRDVALAHVQSLEVEEAAGERIILCSGPFVFQDTIDAVNSLQPSPWPSHKEPLAKGETGEKLYKITWDLSKEKRILGIKFRTQEETARDMLADWESRGWN</sequence>
<proteinExistence type="inferred from homology"/>
<evidence type="ECO:0000313" key="4">
    <source>
        <dbReference type="EMBL" id="KAK7456489.1"/>
    </source>
</evidence>
<gene>
    <name evidence="4" type="ORF">VKT23_010739</name>
</gene>
<name>A0ABR1JDQ3_9AGAR</name>
<dbReference type="Gene3D" id="3.40.50.720">
    <property type="entry name" value="NAD(P)-binding Rossmann-like Domain"/>
    <property type="match status" value="1"/>
</dbReference>
<dbReference type="Pfam" id="PF01370">
    <property type="entry name" value="Epimerase"/>
    <property type="match status" value="1"/>
</dbReference>
<feature type="domain" description="NAD-dependent epimerase/dehydratase" evidence="3">
    <location>
        <begin position="12"/>
        <end position="267"/>
    </location>
</feature>
<accession>A0ABR1JDQ3</accession>
<dbReference type="PANTHER" id="PTHR10366:SF564">
    <property type="entry name" value="STEROL-4-ALPHA-CARBOXYLATE 3-DEHYDROGENASE, DECARBOXYLATING"/>
    <property type="match status" value="1"/>
</dbReference>
<dbReference type="InterPro" id="IPR001509">
    <property type="entry name" value="Epimerase_deHydtase"/>
</dbReference>
<protein>
    <recommendedName>
        <fullName evidence="3">NAD-dependent epimerase/dehydratase domain-containing protein</fullName>
    </recommendedName>
</protein>
<keyword evidence="1" id="KW-0560">Oxidoreductase</keyword>
<comment type="caution">
    <text evidence="4">The sequence shown here is derived from an EMBL/GenBank/DDBJ whole genome shotgun (WGS) entry which is preliminary data.</text>
</comment>
<organism evidence="4 5">
    <name type="scientific">Marasmiellus scandens</name>
    <dbReference type="NCBI Taxonomy" id="2682957"/>
    <lineage>
        <taxon>Eukaryota</taxon>
        <taxon>Fungi</taxon>
        <taxon>Dikarya</taxon>
        <taxon>Basidiomycota</taxon>
        <taxon>Agaricomycotina</taxon>
        <taxon>Agaricomycetes</taxon>
        <taxon>Agaricomycetidae</taxon>
        <taxon>Agaricales</taxon>
        <taxon>Marasmiineae</taxon>
        <taxon>Omphalotaceae</taxon>
        <taxon>Marasmiellus</taxon>
    </lineage>
</organism>
<evidence type="ECO:0000256" key="1">
    <source>
        <dbReference type="ARBA" id="ARBA00023002"/>
    </source>
</evidence>
<evidence type="ECO:0000256" key="2">
    <source>
        <dbReference type="ARBA" id="ARBA00023445"/>
    </source>
</evidence>
<keyword evidence="5" id="KW-1185">Reference proteome</keyword>
<comment type="similarity">
    <text evidence="2">Belongs to the NAD(P)-dependent epimerase/dehydratase family. Dihydroflavonol-4-reductase subfamily.</text>
</comment>
<evidence type="ECO:0000313" key="5">
    <source>
        <dbReference type="Proteomes" id="UP001498398"/>
    </source>
</evidence>
<dbReference type="Proteomes" id="UP001498398">
    <property type="component" value="Unassembled WGS sequence"/>
</dbReference>
<evidence type="ECO:0000259" key="3">
    <source>
        <dbReference type="Pfam" id="PF01370"/>
    </source>
</evidence>
<dbReference type="InterPro" id="IPR050425">
    <property type="entry name" value="NAD(P)_dehydrat-like"/>
</dbReference>
<dbReference type="SUPFAM" id="SSF51735">
    <property type="entry name" value="NAD(P)-binding Rossmann-fold domains"/>
    <property type="match status" value="1"/>
</dbReference>
<dbReference type="InterPro" id="IPR036291">
    <property type="entry name" value="NAD(P)-bd_dom_sf"/>
</dbReference>
<dbReference type="EMBL" id="JBANRG010000021">
    <property type="protein sequence ID" value="KAK7456489.1"/>
    <property type="molecule type" value="Genomic_DNA"/>
</dbReference>